<dbReference type="PANTHER" id="PTHR45712:SF22">
    <property type="entry name" value="INSULIN-LIKE GROWTH FACTOR-BINDING PROTEIN COMPLEX ACID LABILE SUBUNIT"/>
    <property type="match status" value="1"/>
</dbReference>
<dbReference type="GO" id="GO:0005615">
    <property type="term" value="C:extracellular space"/>
    <property type="evidence" value="ECO:0007669"/>
    <property type="project" value="TreeGrafter"/>
</dbReference>
<name>A0A182XYU0_ANOST</name>
<dbReference type="InterPro" id="IPR050333">
    <property type="entry name" value="SLRP"/>
</dbReference>
<accession>A0A182XYU0</accession>
<protein>
    <submittedName>
        <fullName evidence="1">Uncharacterized protein</fullName>
    </submittedName>
</protein>
<dbReference type="STRING" id="30069.A0A182XYU0"/>
<dbReference type="SUPFAM" id="SSF52058">
    <property type="entry name" value="L domain-like"/>
    <property type="match status" value="1"/>
</dbReference>
<evidence type="ECO:0000313" key="1">
    <source>
        <dbReference type="EnsemblMetazoa" id="ASTEI01376-PA"/>
    </source>
</evidence>
<dbReference type="AlphaFoldDB" id="A0A182XYU0"/>
<sequence>MANARWVWIVGYAIVCLAAGAVSTVSKLIIAKPTLQQFTTLRGTAEKTSKYLQDQLVGNSSLLFVERVILVESSVDSFIERLSAFTSCLLFEKFHETSLTIPNNTKLQQLWLRRARKLKRISTQPNTTLETLTIEDCNHRSILATIGNLTQLQRLTVENCGITQLNLELFANHSLLQMVNLKANQIATISHVGSSHLSLRKLYLDGNLLPYLDLRSLRQMGQLQELSLHRCNLLRLYSSAPVTLPALETLMAGHNHLTLVNLLLLDAPNLRMLLLANNRLHKVPSGLNKFTRLDLLDLSRNQLALLDLTALAGLEHLQSLYLSSNVLTSFTASRNVHLPSLTRLVLKDNLLHELDTFHRWDLPKLAHLTLEGNRFTIVPPVHQRWPNVSLKMANNPLRNDTNARFS</sequence>
<dbReference type="InterPro" id="IPR003591">
    <property type="entry name" value="Leu-rich_rpt_typical-subtyp"/>
</dbReference>
<reference evidence="2" key="1">
    <citation type="journal article" date="2014" name="Genome Biol.">
        <title>Genome analysis of a major urban malaria vector mosquito, Anopheles stephensi.</title>
        <authorList>
            <person name="Jiang X."/>
            <person name="Peery A."/>
            <person name="Hall A.B."/>
            <person name="Sharma A."/>
            <person name="Chen X.G."/>
            <person name="Waterhouse R.M."/>
            <person name="Komissarov A."/>
            <person name="Riehle M.M."/>
            <person name="Shouche Y."/>
            <person name="Sharakhova M.V."/>
            <person name="Lawson D."/>
            <person name="Pakpour N."/>
            <person name="Arensburger P."/>
            <person name="Davidson V.L."/>
            <person name="Eiglmeier K."/>
            <person name="Emrich S."/>
            <person name="George P."/>
            <person name="Kennedy R.C."/>
            <person name="Mane S.P."/>
            <person name="Maslen G."/>
            <person name="Oringanje C."/>
            <person name="Qi Y."/>
            <person name="Settlage R."/>
            <person name="Tojo M."/>
            <person name="Tubio J.M."/>
            <person name="Unger M.F."/>
            <person name="Wang B."/>
            <person name="Vernick K.D."/>
            <person name="Ribeiro J.M."/>
            <person name="James A.A."/>
            <person name="Michel K."/>
            <person name="Riehle M.A."/>
            <person name="Luckhart S."/>
            <person name="Sharakhov I.V."/>
            <person name="Tu Z."/>
        </authorList>
    </citation>
    <scope>NUCLEOTIDE SEQUENCE [LARGE SCALE GENOMIC DNA]</scope>
    <source>
        <strain evidence="2">Indian</strain>
    </source>
</reference>
<organism evidence="1 2">
    <name type="scientific">Anopheles stephensi</name>
    <name type="common">Indo-Pakistan malaria mosquito</name>
    <dbReference type="NCBI Taxonomy" id="30069"/>
    <lineage>
        <taxon>Eukaryota</taxon>
        <taxon>Metazoa</taxon>
        <taxon>Ecdysozoa</taxon>
        <taxon>Arthropoda</taxon>
        <taxon>Hexapoda</taxon>
        <taxon>Insecta</taxon>
        <taxon>Pterygota</taxon>
        <taxon>Neoptera</taxon>
        <taxon>Endopterygota</taxon>
        <taxon>Diptera</taxon>
        <taxon>Nematocera</taxon>
        <taxon>Culicoidea</taxon>
        <taxon>Culicidae</taxon>
        <taxon>Anophelinae</taxon>
        <taxon>Anopheles</taxon>
    </lineage>
</organism>
<keyword evidence="2" id="KW-1185">Reference proteome</keyword>
<dbReference type="EnsemblMetazoa" id="ASTEI01376-RA">
    <property type="protein sequence ID" value="ASTEI01376-PA"/>
    <property type="gene ID" value="ASTEI01376"/>
</dbReference>
<dbReference type="Proteomes" id="UP000076408">
    <property type="component" value="Unassembled WGS sequence"/>
</dbReference>
<reference evidence="1" key="2">
    <citation type="submission" date="2020-05" db="UniProtKB">
        <authorList>
            <consortium name="EnsemblMetazoa"/>
        </authorList>
    </citation>
    <scope>IDENTIFICATION</scope>
    <source>
        <strain evidence="1">Indian</strain>
    </source>
</reference>
<dbReference type="VEuPathDB" id="VectorBase:ASTE005912"/>
<dbReference type="OMA" id="AFISILW"/>
<dbReference type="VEuPathDB" id="VectorBase:ASTEI20_040714"/>
<dbReference type="PANTHER" id="PTHR45712">
    <property type="entry name" value="AGAP008170-PA"/>
    <property type="match status" value="1"/>
</dbReference>
<evidence type="ECO:0000313" key="2">
    <source>
        <dbReference type="Proteomes" id="UP000076408"/>
    </source>
</evidence>
<dbReference type="Gene3D" id="3.80.10.10">
    <property type="entry name" value="Ribonuclease Inhibitor"/>
    <property type="match status" value="2"/>
</dbReference>
<dbReference type="InterPro" id="IPR032675">
    <property type="entry name" value="LRR_dom_sf"/>
</dbReference>
<dbReference type="SMART" id="SM00369">
    <property type="entry name" value="LRR_TYP"/>
    <property type="match status" value="8"/>
</dbReference>
<dbReference type="VEuPathDB" id="VectorBase:ASTEI01376"/>
<dbReference type="InterPro" id="IPR001611">
    <property type="entry name" value="Leu-rich_rpt"/>
</dbReference>
<dbReference type="Pfam" id="PF13855">
    <property type="entry name" value="LRR_8"/>
    <property type="match status" value="2"/>
</dbReference>
<proteinExistence type="predicted"/>